<dbReference type="InterPro" id="IPR011990">
    <property type="entry name" value="TPR-like_helical_dom_sf"/>
</dbReference>
<sequence>MNLRNPVLCLALLLGAAAAQAQMLKTPQWAAWVEAGKSEELERAAEARLRGQPDDAEALVARALAAIADGDVERVQAAGRGVQRCIDQQPKQAICYAAMATVQGVEIVTGGTMKAITLARPIRGNLQRALELDPLLFEPRQALLELYLKLPSFAGGGADKAQDLVQQARARQPEHAKLLAALLAHHDKQYAEMERGLQGVKPGNDPTLHMALREAWYELGMQYVFDGDFAHAKAIFENLERAYPRHATAAFGLARLAAAQQQYEESARQFERARGLIGAPRLPLDYRLGLMLIDKGDREQARVTLERFVARKRGAPKYLDDARKRLAELG</sequence>
<comment type="caution">
    <text evidence="3">The sequence shown here is derived from an EMBL/GenBank/DDBJ whole genome shotgun (WGS) entry which is preliminary data.</text>
</comment>
<dbReference type="Gene3D" id="1.25.40.10">
    <property type="entry name" value="Tetratricopeptide repeat domain"/>
    <property type="match status" value="2"/>
</dbReference>
<evidence type="ECO:0000256" key="1">
    <source>
        <dbReference type="PROSITE-ProRule" id="PRU00339"/>
    </source>
</evidence>
<evidence type="ECO:0000313" key="4">
    <source>
        <dbReference type="Proteomes" id="UP001228044"/>
    </source>
</evidence>
<feature type="repeat" description="TPR" evidence="1">
    <location>
        <begin position="213"/>
        <end position="246"/>
    </location>
</feature>
<accession>A0ABT8DPG6</accession>
<gene>
    <name evidence="3" type="ORF">QWJ38_08135</name>
</gene>
<name>A0ABT8DPG6_9BURK</name>
<evidence type="ECO:0000313" key="3">
    <source>
        <dbReference type="EMBL" id="MDN3920246.1"/>
    </source>
</evidence>
<dbReference type="EMBL" id="JAUHHC010000002">
    <property type="protein sequence ID" value="MDN3920246.1"/>
    <property type="molecule type" value="Genomic_DNA"/>
</dbReference>
<keyword evidence="4" id="KW-1185">Reference proteome</keyword>
<organism evidence="3 4">
    <name type="scientific">Roseateles violae</name>
    <dbReference type="NCBI Taxonomy" id="3058042"/>
    <lineage>
        <taxon>Bacteria</taxon>
        <taxon>Pseudomonadati</taxon>
        <taxon>Pseudomonadota</taxon>
        <taxon>Betaproteobacteria</taxon>
        <taxon>Burkholderiales</taxon>
        <taxon>Sphaerotilaceae</taxon>
        <taxon>Roseateles</taxon>
    </lineage>
</organism>
<dbReference type="PROSITE" id="PS50005">
    <property type="entry name" value="TPR"/>
    <property type="match status" value="1"/>
</dbReference>
<dbReference type="Proteomes" id="UP001228044">
    <property type="component" value="Unassembled WGS sequence"/>
</dbReference>
<reference evidence="3 4" key="1">
    <citation type="submission" date="2023-06" db="EMBL/GenBank/DDBJ databases">
        <title>Pelomonas sp. PFR6 16S ribosomal RNA gene Genome sequencing and assembly.</title>
        <authorList>
            <person name="Woo H."/>
        </authorList>
    </citation>
    <scope>NUCLEOTIDE SEQUENCE [LARGE SCALE GENOMIC DNA]</scope>
    <source>
        <strain evidence="3 4">PFR6</strain>
    </source>
</reference>
<feature type="signal peptide" evidence="2">
    <location>
        <begin position="1"/>
        <end position="21"/>
    </location>
</feature>
<dbReference type="Pfam" id="PF13432">
    <property type="entry name" value="TPR_16"/>
    <property type="match status" value="1"/>
</dbReference>
<protein>
    <recommendedName>
        <fullName evidence="5">Tetratricopeptide repeat protein</fullName>
    </recommendedName>
</protein>
<keyword evidence="2" id="KW-0732">Signal</keyword>
<proteinExistence type="predicted"/>
<feature type="chain" id="PRO_5046744466" description="Tetratricopeptide repeat protein" evidence="2">
    <location>
        <begin position="22"/>
        <end position="330"/>
    </location>
</feature>
<evidence type="ECO:0000256" key="2">
    <source>
        <dbReference type="SAM" id="SignalP"/>
    </source>
</evidence>
<dbReference type="InterPro" id="IPR019734">
    <property type="entry name" value="TPR_rpt"/>
</dbReference>
<keyword evidence="1" id="KW-0802">TPR repeat</keyword>
<evidence type="ECO:0008006" key="5">
    <source>
        <dbReference type="Google" id="ProtNLM"/>
    </source>
</evidence>
<dbReference type="SUPFAM" id="SSF48452">
    <property type="entry name" value="TPR-like"/>
    <property type="match status" value="1"/>
</dbReference>
<dbReference type="RefSeq" id="WP_290358553.1">
    <property type="nucleotide sequence ID" value="NZ_JAUHHC010000002.1"/>
</dbReference>